<evidence type="ECO:0000256" key="4">
    <source>
        <dbReference type="PROSITE-ProRule" id="PRU00983"/>
    </source>
</evidence>
<dbReference type="InterPro" id="IPR001452">
    <property type="entry name" value="SH3_domain"/>
</dbReference>
<feature type="compositionally biased region" description="Pro residues" evidence="5">
    <location>
        <begin position="1788"/>
        <end position="1805"/>
    </location>
</feature>
<keyword evidence="10" id="KW-1185">Reference proteome</keyword>
<dbReference type="GO" id="GO:0005085">
    <property type="term" value="F:guanyl-nucleotide exchange factor activity"/>
    <property type="evidence" value="ECO:0007669"/>
    <property type="project" value="UniProtKB-KW"/>
</dbReference>
<organism evidence="9 10">
    <name type="scientific">Macrostomum lignano</name>
    <dbReference type="NCBI Taxonomy" id="282301"/>
    <lineage>
        <taxon>Eukaryota</taxon>
        <taxon>Metazoa</taxon>
        <taxon>Spiralia</taxon>
        <taxon>Lophotrochozoa</taxon>
        <taxon>Platyhelminthes</taxon>
        <taxon>Rhabditophora</taxon>
        <taxon>Macrostomorpha</taxon>
        <taxon>Macrostomida</taxon>
        <taxon>Macrostomidae</taxon>
        <taxon>Macrostomum</taxon>
    </lineage>
</organism>
<dbReference type="GO" id="GO:0005737">
    <property type="term" value="C:cytoplasm"/>
    <property type="evidence" value="ECO:0007669"/>
    <property type="project" value="TreeGrafter"/>
</dbReference>
<dbReference type="SMART" id="SM00326">
    <property type="entry name" value="SH3"/>
    <property type="match status" value="1"/>
</dbReference>
<dbReference type="Gene3D" id="1.20.58.740">
    <property type="match status" value="1"/>
</dbReference>
<dbReference type="InterPro" id="IPR046769">
    <property type="entry name" value="DOCKER_Lobe_A"/>
</dbReference>
<dbReference type="STRING" id="282301.A0A267EP19"/>
<evidence type="ECO:0000259" key="6">
    <source>
        <dbReference type="PROSITE" id="PS50002"/>
    </source>
</evidence>
<name>A0A267EP19_9PLAT</name>
<dbReference type="PROSITE" id="PS51650">
    <property type="entry name" value="C2_DOCK"/>
    <property type="match status" value="1"/>
</dbReference>
<feature type="domain" description="DOCKER" evidence="8">
    <location>
        <begin position="1278"/>
        <end position="1684"/>
    </location>
</feature>
<evidence type="ECO:0000256" key="5">
    <source>
        <dbReference type="SAM" id="MobiDB-lite"/>
    </source>
</evidence>
<dbReference type="Pfam" id="PF14429">
    <property type="entry name" value="DOCK-C2"/>
    <property type="match status" value="1"/>
</dbReference>
<dbReference type="PANTHER" id="PTHR45653:SF10">
    <property type="entry name" value="MYOBLAST CITY, ISOFORM B"/>
    <property type="match status" value="1"/>
</dbReference>
<dbReference type="InterPro" id="IPR027007">
    <property type="entry name" value="C2_DOCK-type_domain"/>
</dbReference>
<evidence type="ECO:0008006" key="11">
    <source>
        <dbReference type="Google" id="ProtNLM"/>
    </source>
</evidence>
<dbReference type="InterPro" id="IPR043162">
    <property type="entry name" value="DOCK_C_lobe_C"/>
</dbReference>
<keyword evidence="1 3" id="KW-0728">SH3 domain</keyword>
<dbReference type="InterPro" id="IPR056372">
    <property type="entry name" value="TPR_DOCK"/>
</dbReference>
<dbReference type="PANTHER" id="PTHR45653">
    <property type="entry name" value="DEDICATOR OF CYTOKINESIS"/>
    <property type="match status" value="1"/>
</dbReference>
<feature type="region of interest" description="Disordered" evidence="5">
    <location>
        <begin position="1694"/>
        <end position="1713"/>
    </location>
</feature>
<gene>
    <name evidence="9" type="ORF">BOX15_Mlig032703g1</name>
</gene>
<dbReference type="GO" id="GO:0031267">
    <property type="term" value="F:small GTPase binding"/>
    <property type="evidence" value="ECO:0007669"/>
    <property type="project" value="TreeGrafter"/>
</dbReference>
<dbReference type="InterPro" id="IPR035892">
    <property type="entry name" value="C2_domain_sf"/>
</dbReference>
<evidence type="ECO:0000256" key="3">
    <source>
        <dbReference type="PROSITE-ProRule" id="PRU00192"/>
    </source>
</evidence>
<dbReference type="InterPro" id="IPR027357">
    <property type="entry name" value="DOCKER_dom"/>
</dbReference>
<dbReference type="Pfam" id="PF23554">
    <property type="entry name" value="TPR_DOCK"/>
    <property type="match status" value="1"/>
</dbReference>
<feature type="region of interest" description="Disordered" evidence="5">
    <location>
        <begin position="1722"/>
        <end position="1816"/>
    </location>
</feature>
<evidence type="ECO:0000256" key="2">
    <source>
        <dbReference type="ARBA" id="ARBA00022658"/>
    </source>
</evidence>
<dbReference type="GO" id="GO:0005886">
    <property type="term" value="C:plasma membrane"/>
    <property type="evidence" value="ECO:0007669"/>
    <property type="project" value="TreeGrafter"/>
</dbReference>
<comment type="similarity">
    <text evidence="4">Belongs to the DOCK family.</text>
</comment>
<dbReference type="InterPro" id="IPR043161">
    <property type="entry name" value="DOCK_C_lobe_A"/>
</dbReference>
<dbReference type="PROSITE" id="PS50002">
    <property type="entry name" value="SH3"/>
    <property type="match status" value="1"/>
</dbReference>
<feature type="compositionally biased region" description="Gly residues" evidence="5">
    <location>
        <begin position="1696"/>
        <end position="1711"/>
    </location>
</feature>
<dbReference type="Gene3D" id="1.25.40.410">
    <property type="match status" value="1"/>
</dbReference>
<dbReference type="Proteomes" id="UP000215902">
    <property type="component" value="Unassembled WGS sequence"/>
</dbReference>
<protein>
    <recommendedName>
        <fullName evidence="11">SH3 domain-containing protein</fullName>
    </recommendedName>
</protein>
<dbReference type="InterPro" id="IPR026791">
    <property type="entry name" value="DOCK"/>
</dbReference>
<dbReference type="PROSITE" id="PS51651">
    <property type="entry name" value="DOCKER"/>
    <property type="match status" value="1"/>
</dbReference>
<evidence type="ECO:0000256" key="1">
    <source>
        <dbReference type="ARBA" id="ARBA00022443"/>
    </source>
</evidence>
<dbReference type="Pfam" id="PF06920">
    <property type="entry name" value="DHR-2_Lobe_A"/>
    <property type="match status" value="1"/>
</dbReference>
<evidence type="ECO:0000259" key="8">
    <source>
        <dbReference type="PROSITE" id="PS51651"/>
    </source>
</evidence>
<reference evidence="9 10" key="1">
    <citation type="submission" date="2017-06" db="EMBL/GenBank/DDBJ databases">
        <title>A platform for efficient transgenesis in Macrostomum lignano, a flatworm model organism for stem cell research.</title>
        <authorList>
            <person name="Berezikov E."/>
        </authorList>
    </citation>
    <scope>NUCLEOTIDE SEQUENCE [LARGE SCALE GENOMIC DNA]</scope>
    <source>
        <strain evidence="9">DV1</strain>
        <tissue evidence="9">Whole organism</tissue>
    </source>
</reference>
<keyword evidence="2" id="KW-0344">Guanine-nucleotide releasing factor</keyword>
<feature type="domain" description="C2 DOCK-type" evidence="7">
    <location>
        <begin position="438"/>
        <end position="625"/>
    </location>
</feature>
<dbReference type="EMBL" id="NIVC01001863">
    <property type="protein sequence ID" value="PAA63206.1"/>
    <property type="molecule type" value="Genomic_DNA"/>
</dbReference>
<comment type="caution">
    <text evidence="9">The sequence shown here is derived from an EMBL/GenBank/DDBJ whole genome shotgun (WGS) entry which is preliminary data.</text>
</comment>
<evidence type="ECO:0000313" key="10">
    <source>
        <dbReference type="Proteomes" id="UP000215902"/>
    </source>
</evidence>
<dbReference type="SUPFAM" id="SSF50044">
    <property type="entry name" value="SH3-domain"/>
    <property type="match status" value="1"/>
</dbReference>
<sequence>MSMPWIGLDGADSGRPVAVALYNYCPQEQQQQHLRLVVGDKLALVSQYTNWYYGHLWSDSSKKGVFPKSHVRLLEAAEPHQRRFQSPAAAGVISEIQRTLPNWLNCISRQFEDLRRPLPDLGQAAELFRELREMAQHLESVRLTAAEATQQAAVATRKLDSGNQAYGFDTVMRNSRFEEVANPFEFSFVGAFKHMDETAKTVMITPAPDARLTVGDLGFQATPVRFESACPETLEITLTLRASYNRTLKPSAWEPVAFVSEAAARSSGCRTSASALFGEVLRLDGSDFVLVAQICRHGKLDPPKITRPLIGGIIGSGRGGGSGHAGGPAGSGLFRRPFAVATFDLSQVPDSTGEPVTLTSNLVPITDTKDERLTLDELTAKRSDERNGCLALRVQRVAFRAATAAAAVSADSADAPPSLVVARRLELGSGPRVAEQRRNLAYLRLATAELERSSNKHSEPNVELAVQVCDKAGKPVSGVLGNHRLSLHGDQRQLRSQQSGDEYRSVIFYHNGHPRWDELIRLHLDSIMDNLASHHVRFEIRHRSSKARGDERPIGYSVLFLHNTFHQEMLNATPCLQKDGEYKLTVFEKAPLMTDRDLTRRYLLSPTPDDPKARRNSLTVSLGQCSTELSTNWRVSSLLHLRLEAVQREHLHFSQDDQRDAAAFFPRLLRCVLGLLPDPRLEASAFGTLLCLLAPYSTAAAGEELEAVLADLKPDDLPPDVHEPVLRHLAEGLKADFRAKESASGGQQQQPGSEDPSHRLYQATRSLLRIAVHSLRLRPERLQQPEYTQRLFEPLFTLLQTHRIQVNDAAQYRLVSSFFDDFLESFLQVLEPLWLGDQLLRLINSVLEREDRLPHSLFKFDRIVAKEAFWNSKLRPQLVDGVVKFVCDFIRTEERKPADSKHRGNLSMYEVVLRPFNELLAILSRLDEASVAREVQLVCCEKRFLRTLVQTCASIAFEMPLMNFQVKANTEPKFIRLFMVSIVSCLELLNRSPDLWQLWIDSAIFAGSHFYLPNDSSPTVNADDLVAKCELADQTNELLQLLTGVFINIEDRWMKWHDLKLLESRIILRSLTVIQEQLLYLFAKPLQLNVVESFLYCVFAFLRQPHLIYETFPTDKKEHHVRLMEGCDPRLAAFELVKRAWSSLAPADQLKLAMPLITLLLQVSLQRQEQLRCECAFMLVELLRCEFSQEKSIFSVSKEITFVMDKLVEEFGSKEYVENFSQYFSDALAKEGKFIQNGFMFQSEMRRQMDLLLEYKTLIADELPENRMFAIYNLYKFYKEINKEEMCNRYLYKLCQLHESAGNWAEAGCVLLLQAKYLEWADSPLSISKGALQKKYQICRSQGELKGTLIWDAIGYFEKGNLFHKAKQQAEVLWHYYKDILVDFAKEREALDRMAALCQSITNVEQVHAFNSYYLVEFKGPDFPNFLRDRKFIYCGIDSKKLADVIETFETLFPYAKIPQNKQDRENYSNLIEIIAVTAVPRPPPNVGDTQYDVLQYYENNEVQHFIQRKMQVRTEKVTEKVCTIDTFESMEPFPSVLRLLPASHVKSATETPLQSAVRDNETMNKKLKYSIYQLVTGRIKSSQGLVGLVSGIVCATVGGGIDNFMEFFQVLDDIQTGLDTTDGAEADTGRLAQALAEQLSLCARALDLCKEHGTDVQAYAGLLLEKLEMVQGCTGMVLQAEIRQLAEKLAKPKGAGAGGAAAGVGGGGGLQQRLQRLDPSAIGSTMPRKPRPPTGALGAGGIQRRPSDPRCSVSSSSSGARGFGDEVPPAVPPKRKSETPAALLSSSPPPPSLANLPITPPAVPPRSSRQHAEEV</sequence>
<evidence type="ECO:0000259" key="7">
    <source>
        <dbReference type="PROSITE" id="PS51650"/>
    </source>
</evidence>
<proteinExistence type="inferred from homology"/>
<feature type="domain" description="SH3" evidence="6">
    <location>
        <begin position="13"/>
        <end position="76"/>
    </location>
</feature>
<dbReference type="GO" id="GO:0007264">
    <property type="term" value="P:small GTPase-mediated signal transduction"/>
    <property type="evidence" value="ECO:0007669"/>
    <property type="project" value="InterPro"/>
</dbReference>
<dbReference type="OrthoDB" id="18896at2759"/>
<evidence type="ECO:0000313" key="9">
    <source>
        <dbReference type="EMBL" id="PAA63206.1"/>
    </source>
</evidence>
<dbReference type="Gene3D" id="2.60.40.150">
    <property type="entry name" value="C2 domain"/>
    <property type="match status" value="1"/>
</dbReference>
<dbReference type="InterPro" id="IPR036028">
    <property type="entry name" value="SH3-like_dom_sf"/>
</dbReference>
<dbReference type="Gene3D" id="2.30.30.40">
    <property type="entry name" value="SH3 Domains"/>
    <property type="match status" value="1"/>
</dbReference>
<accession>A0A267EP19</accession>